<dbReference type="Proteomes" id="UP001055247">
    <property type="component" value="Unassembled WGS sequence"/>
</dbReference>
<name>A0AAV4ZGR1_9HYPH</name>
<sequence>MRRVRIVAGSILGLLALVSTGTAFMVARSAVEAAALAEEQRVQTDRACRTAAQALGQVKAEGQAIDIRVNAVADPRQALADASTLLIQCPTRTLAPERGFCLGQGCASADRNAPVPEKGPVVMTMRLIPRK</sequence>
<gene>
    <name evidence="1" type="ORF">BHAOGJBA_1140</name>
</gene>
<reference evidence="1" key="1">
    <citation type="journal article" date="2016" name="Front. Microbiol.">
        <title>Genome Sequence of the Piezophilic, Mesophilic Sulfate-Reducing Bacterium Desulfovibrio indicus J2T.</title>
        <authorList>
            <person name="Cao J."/>
            <person name="Maignien L."/>
            <person name="Shao Z."/>
            <person name="Alain K."/>
            <person name="Jebbar M."/>
        </authorList>
    </citation>
    <scope>NUCLEOTIDE SEQUENCE</scope>
    <source>
        <strain evidence="1">DSM 16372</strain>
    </source>
</reference>
<dbReference type="RefSeq" id="WP_238229633.1">
    <property type="nucleotide sequence ID" value="NZ_BPQO01000004.1"/>
</dbReference>
<organism evidence="1 2">
    <name type="scientific">Methylobacterium hispanicum</name>
    <dbReference type="NCBI Taxonomy" id="270350"/>
    <lineage>
        <taxon>Bacteria</taxon>
        <taxon>Pseudomonadati</taxon>
        <taxon>Pseudomonadota</taxon>
        <taxon>Alphaproteobacteria</taxon>
        <taxon>Hyphomicrobiales</taxon>
        <taxon>Methylobacteriaceae</taxon>
        <taxon>Methylobacterium</taxon>
    </lineage>
</organism>
<protein>
    <submittedName>
        <fullName evidence="1">Uncharacterized protein</fullName>
    </submittedName>
</protein>
<reference evidence="1" key="2">
    <citation type="submission" date="2021-08" db="EMBL/GenBank/DDBJ databases">
        <authorList>
            <person name="Tani A."/>
            <person name="Ola A."/>
            <person name="Ogura Y."/>
            <person name="Katsura K."/>
            <person name="Hayashi T."/>
        </authorList>
    </citation>
    <scope>NUCLEOTIDE SEQUENCE</scope>
    <source>
        <strain evidence="1">DSM 16372</strain>
    </source>
</reference>
<dbReference type="AlphaFoldDB" id="A0AAV4ZGR1"/>
<proteinExistence type="predicted"/>
<dbReference type="EMBL" id="BPQO01000004">
    <property type="protein sequence ID" value="GJD87635.1"/>
    <property type="molecule type" value="Genomic_DNA"/>
</dbReference>
<comment type="caution">
    <text evidence="1">The sequence shown here is derived from an EMBL/GenBank/DDBJ whole genome shotgun (WGS) entry which is preliminary data.</text>
</comment>
<evidence type="ECO:0000313" key="2">
    <source>
        <dbReference type="Proteomes" id="UP001055247"/>
    </source>
</evidence>
<accession>A0AAV4ZGR1</accession>
<keyword evidence="2" id="KW-1185">Reference proteome</keyword>
<evidence type="ECO:0000313" key="1">
    <source>
        <dbReference type="EMBL" id="GJD87635.1"/>
    </source>
</evidence>